<dbReference type="Pfam" id="PF13239">
    <property type="entry name" value="2TM"/>
    <property type="match status" value="1"/>
</dbReference>
<evidence type="ECO:0000313" key="4">
    <source>
        <dbReference type="EMBL" id="SHM49577.1"/>
    </source>
</evidence>
<proteinExistence type="predicted"/>
<dbReference type="InterPro" id="IPR025698">
    <property type="entry name" value="2TM_dom"/>
</dbReference>
<dbReference type="EMBL" id="FRBX01000003">
    <property type="protein sequence ID" value="SHM49577.1"/>
    <property type="molecule type" value="Genomic_DNA"/>
</dbReference>
<keyword evidence="1" id="KW-0472">Membrane</keyword>
<sequence length="108" mass="13264">METNSDIDREKFDFQIANKKVIKLKSFYVHTFIYITGLIIFILKDYYGFPLNFFPFKYLNYIIMLIWTCVFIISAVDIFAYYKIFGEEWEQNKVKNILDKRKEKQKWE</sequence>
<comment type="caution">
    <text evidence="3">The sequence shown here is derived from an EMBL/GenBank/DDBJ whole genome shotgun (WGS) entry which is preliminary data.</text>
</comment>
<reference evidence="4 5" key="2">
    <citation type="submission" date="2016-11" db="EMBL/GenBank/DDBJ databases">
        <authorList>
            <person name="Varghese N."/>
            <person name="Submissions S."/>
        </authorList>
    </citation>
    <scope>NUCLEOTIDE SEQUENCE [LARGE SCALE GENOMIC DNA]</scope>
    <source>
        <strain evidence="4 5">DSM 6368</strain>
    </source>
</reference>
<organism evidence="3 6">
    <name type="scientific">Flavobacterium pectinovorum</name>
    <dbReference type="NCBI Taxonomy" id="29533"/>
    <lineage>
        <taxon>Bacteria</taxon>
        <taxon>Pseudomonadati</taxon>
        <taxon>Bacteroidota</taxon>
        <taxon>Flavobacteriia</taxon>
        <taxon>Flavobacteriales</taxon>
        <taxon>Flavobacteriaceae</taxon>
        <taxon>Flavobacterium</taxon>
    </lineage>
</organism>
<gene>
    <name evidence="3" type="ORF">B0A72_00525</name>
    <name evidence="4" type="ORF">SAMN05444387_2640</name>
</gene>
<dbReference type="Proteomes" id="UP000198431">
    <property type="component" value="Unassembled WGS sequence"/>
</dbReference>
<reference evidence="3 6" key="1">
    <citation type="submission" date="2016-11" db="EMBL/GenBank/DDBJ databases">
        <title>Whole genomes of Flavobacteriaceae.</title>
        <authorList>
            <person name="Stine C."/>
            <person name="Li C."/>
            <person name="Tadesse D."/>
        </authorList>
    </citation>
    <scope>NUCLEOTIDE SEQUENCE [LARGE SCALE GENOMIC DNA]</scope>
    <source>
        <strain evidence="3 6">ATCC 19366</strain>
    </source>
</reference>
<name>A0AB36P6Q9_9FLAO</name>
<keyword evidence="1" id="KW-0812">Transmembrane</keyword>
<keyword evidence="5" id="KW-1185">Reference proteome</keyword>
<protein>
    <submittedName>
        <fullName evidence="4">2TM domain-containing protein</fullName>
    </submittedName>
</protein>
<dbReference type="Proteomes" id="UP000184216">
    <property type="component" value="Unassembled WGS sequence"/>
</dbReference>
<evidence type="ECO:0000259" key="2">
    <source>
        <dbReference type="Pfam" id="PF13239"/>
    </source>
</evidence>
<feature type="transmembrane region" description="Helical" evidence="1">
    <location>
        <begin position="59"/>
        <end position="82"/>
    </location>
</feature>
<keyword evidence="1" id="KW-1133">Transmembrane helix</keyword>
<evidence type="ECO:0000313" key="5">
    <source>
        <dbReference type="Proteomes" id="UP000184216"/>
    </source>
</evidence>
<evidence type="ECO:0000313" key="3">
    <source>
        <dbReference type="EMBL" id="OXB08101.1"/>
    </source>
</evidence>
<evidence type="ECO:0000256" key="1">
    <source>
        <dbReference type="SAM" id="Phobius"/>
    </source>
</evidence>
<dbReference type="EMBL" id="MUHB01000002">
    <property type="protein sequence ID" value="OXB08101.1"/>
    <property type="molecule type" value="Genomic_DNA"/>
</dbReference>
<feature type="transmembrane region" description="Helical" evidence="1">
    <location>
        <begin position="27"/>
        <end position="47"/>
    </location>
</feature>
<dbReference type="RefSeq" id="WP_073395364.1">
    <property type="nucleotide sequence ID" value="NZ_FRBX01000003.1"/>
</dbReference>
<accession>A0AB36P6Q9</accession>
<dbReference type="AlphaFoldDB" id="A0AB36P6Q9"/>
<feature type="domain" description="2TM" evidence="2">
    <location>
        <begin position="17"/>
        <end position="98"/>
    </location>
</feature>
<evidence type="ECO:0000313" key="6">
    <source>
        <dbReference type="Proteomes" id="UP000198431"/>
    </source>
</evidence>